<dbReference type="AlphaFoldDB" id="A0A328AHK7"/>
<dbReference type="SMART" id="SM00943">
    <property type="entry name" value="Prim-Pol"/>
    <property type="match status" value="1"/>
</dbReference>
<evidence type="ECO:0000313" key="7">
    <source>
        <dbReference type="Proteomes" id="UP000249254"/>
    </source>
</evidence>
<gene>
    <name evidence="6" type="ORF">DJ017_05575</name>
</gene>
<dbReference type="InterPro" id="IPR050808">
    <property type="entry name" value="Phage_Integrase"/>
</dbReference>
<dbReference type="InterPro" id="IPR010998">
    <property type="entry name" value="Integrase_recombinase_N"/>
</dbReference>
<dbReference type="InterPro" id="IPR038488">
    <property type="entry name" value="Integrase_DNA-bd_sf"/>
</dbReference>
<keyword evidence="3" id="KW-0238">DNA-binding</keyword>
<keyword evidence="2" id="KW-0229">DNA integration</keyword>
<organism evidence="6 7">
    <name type="scientific">Phenylobacterium soli</name>
    <dbReference type="NCBI Taxonomy" id="2170551"/>
    <lineage>
        <taxon>Bacteria</taxon>
        <taxon>Pseudomonadati</taxon>
        <taxon>Pseudomonadota</taxon>
        <taxon>Alphaproteobacteria</taxon>
        <taxon>Caulobacterales</taxon>
        <taxon>Caulobacteraceae</taxon>
        <taxon>Phenylobacterium</taxon>
    </lineage>
</organism>
<sequence>MALTLKKVERATEPGRYGDGFGLYLEVRSARNRQWVFRYERVIRDERGRTLLKPSGRPRTREHWLGLGPAHTYDLDEARDLAREMRKRLREGEDPAAARAAERAEKAHAATIQQKTQLTFREAAEAFFASKSAQWRNKKHREQFTATLETYGPAKRQPLGTARGGAAGSGARAAAIRHPVQVGLLPRPRSETWRLHLGVGSMLPYRGENDGGCRAFPHRERAARVLPGRCGPRRCGGGGMSGVLKDAALAYAAKGIPVFPCKPADKSPLVGPDRDGGGRPVPGSGGFRKATCDLAQIDAWWTKHPDAMIGIPTGSASGIDVLDIDVKHDGFASVPGWEALSPVIVRTPSGGAHLWFKADGVHCTTSEIGPGVDTRGEGGYGRLRPQAGGIGRLPCASEGDRCAPQVPPRGHPLR</sequence>
<evidence type="ECO:0000256" key="2">
    <source>
        <dbReference type="ARBA" id="ARBA00022908"/>
    </source>
</evidence>
<dbReference type="GO" id="GO:0003677">
    <property type="term" value="F:DNA binding"/>
    <property type="evidence" value="ECO:0007669"/>
    <property type="project" value="UniProtKB-KW"/>
</dbReference>
<evidence type="ECO:0000256" key="1">
    <source>
        <dbReference type="ARBA" id="ARBA00008857"/>
    </source>
</evidence>
<dbReference type="Gene3D" id="3.30.160.390">
    <property type="entry name" value="Integrase, DNA-binding domain"/>
    <property type="match status" value="1"/>
</dbReference>
<keyword evidence="7" id="KW-1185">Reference proteome</keyword>
<evidence type="ECO:0000313" key="6">
    <source>
        <dbReference type="EMBL" id="RAK54031.1"/>
    </source>
</evidence>
<dbReference type="Pfam" id="PF13356">
    <property type="entry name" value="Arm-DNA-bind_3"/>
    <property type="match status" value="1"/>
</dbReference>
<evidence type="ECO:0000259" key="5">
    <source>
        <dbReference type="SMART" id="SM00943"/>
    </source>
</evidence>
<dbReference type="OrthoDB" id="7388552at2"/>
<dbReference type="PANTHER" id="PTHR30629">
    <property type="entry name" value="PROPHAGE INTEGRASE"/>
    <property type="match status" value="1"/>
</dbReference>
<comment type="caution">
    <text evidence="6">The sequence shown here is derived from an EMBL/GenBank/DDBJ whole genome shotgun (WGS) entry which is preliminary data.</text>
</comment>
<dbReference type="CDD" id="cd04859">
    <property type="entry name" value="Prim_Pol"/>
    <property type="match status" value="1"/>
</dbReference>
<dbReference type="SUPFAM" id="SSF56747">
    <property type="entry name" value="Prim-pol domain"/>
    <property type="match status" value="1"/>
</dbReference>
<comment type="similarity">
    <text evidence="1">Belongs to the 'phage' integrase family.</text>
</comment>
<proteinExistence type="inferred from homology"/>
<evidence type="ECO:0000256" key="3">
    <source>
        <dbReference type="ARBA" id="ARBA00023125"/>
    </source>
</evidence>
<dbReference type="InterPro" id="IPR015330">
    <property type="entry name" value="DNA_primase/pol_bifunc_N"/>
</dbReference>
<evidence type="ECO:0000256" key="4">
    <source>
        <dbReference type="SAM" id="MobiDB-lite"/>
    </source>
</evidence>
<dbReference type="EMBL" id="QFYQ01000001">
    <property type="protein sequence ID" value="RAK54031.1"/>
    <property type="molecule type" value="Genomic_DNA"/>
</dbReference>
<dbReference type="InterPro" id="IPR025166">
    <property type="entry name" value="Integrase_DNA_bind_dom"/>
</dbReference>
<reference evidence="7" key="1">
    <citation type="submission" date="2018-05" db="EMBL/GenBank/DDBJ databases">
        <authorList>
            <person name="Li X."/>
        </authorList>
    </citation>
    <scope>NUCLEOTIDE SEQUENCE [LARGE SCALE GENOMIC DNA]</scope>
    <source>
        <strain evidence="7">LX32</strain>
    </source>
</reference>
<dbReference type="PANTHER" id="PTHR30629:SF2">
    <property type="entry name" value="PROPHAGE INTEGRASE INTS-RELATED"/>
    <property type="match status" value="1"/>
</dbReference>
<feature type="domain" description="DNA primase/polymerase bifunctional N-terminal" evidence="5">
    <location>
        <begin position="248"/>
        <end position="407"/>
    </location>
</feature>
<accession>A0A328AHK7</accession>
<name>A0A328AHK7_9CAUL</name>
<dbReference type="RefSeq" id="WP_111527782.1">
    <property type="nucleotide sequence ID" value="NZ_JBHRSG010000002.1"/>
</dbReference>
<feature type="region of interest" description="Disordered" evidence="4">
    <location>
        <begin position="395"/>
        <end position="414"/>
    </location>
</feature>
<dbReference type="Gene3D" id="1.10.150.130">
    <property type="match status" value="1"/>
</dbReference>
<protein>
    <recommendedName>
        <fullName evidence="5">DNA primase/polymerase bifunctional N-terminal domain-containing protein</fullName>
    </recommendedName>
</protein>
<feature type="compositionally biased region" description="Pro residues" evidence="4">
    <location>
        <begin position="405"/>
        <end position="414"/>
    </location>
</feature>
<dbReference type="GO" id="GO:0015074">
    <property type="term" value="P:DNA integration"/>
    <property type="evidence" value="ECO:0007669"/>
    <property type="project" value="UniProtKB-KW"/>
</dbReference>
<dbReference type="Pfam" id="PF09250">
    <property type="entry name" value="Prim-Pol"/>
    <property type="match status" value="1"/>
</dbReference>
<dbReference type="Proteomes" id="UP000249254">
    <property type="component" value="Unassembled WGS sequence"/>
</dbReference>